<dbReference type="EMBL" id="LAZR01001034">
    <property type="protein sequence ID" value="KKN52097.1"/>
    <property type="molecule type" value="Genomic_DNA"/>
</dbReference>
<proteinExistence type="predicted"/>
<evidence type="ECO:0000259" key="1">
    <source>
        <dbReference type="Pfam" id="PF00561"/>
    </source>
</evidence>
<dbReference type="Pfam" id="PF00561">
    <property type="entry name" value="Abhydrolase_1"/>
    <property type="match status" value="1"/>
</dbReference>
<dbReference type="Gene3D" id="3.40.50.1820">
    <property type="entry name" value="alpha/beta hydrolase"/>
    <property type="match status" value="1"/>
</dbReference>
<protein>
    <recommendedName>
        <fullName evidence="1">AB hydrolase-1 domain-containing protein</fullName>
    </recommendedName>
</protein>
<evidence type="ECO:0000313" key="2">
    <source>
        <dbReference type="EMBL" id="KKN52097.1"/>
    </source>
</evidence>
<name>A0A0F9RQH4_9ZZZZ</name>
<dbReference type="SUPFAM" id="SSF53474">
    <property type="entry name" value="alpha/beta-Hydrolases"/>
    <property type="match status" value="1"/>
</dbReference>
<dbReference type="PANTHER" id="PTHR45763">
    <property type="entry name" value="HYDROLASE, ALPHA/BETA FOLD FAMILY PROTEIN, EXPRESSED-RELATED"/>
    <property type="match status" value="1"/>
</dbReference>
<accession>A0A0F9RQH4</accession>
<gene>
    <name evidence="2" type="ORF">LCGC14_0616160</name>
</gene>
<dbReference type="AlphaFoldDB" id="A0A0F9RQH4"/>
<sequence length="299" mass="33805">MNSNSSLSQIFSLKDGRKLGFAEFGDFEGIPILYFHGHKSSRLEPKMYDLNVLQNKCRLIAIDRPGFGLSDFKIGNKLLDWPDDIVELTKNLNIDKFAVLGGSGGGPYVCACAFKIPQRLTACGIVSGLGPIEFGTEGMNKNNRRELSMARKYPKLLEKIYKLQVRFVKKLQGKTIEEIAKTFQKRQGDLPEPDKKLFEDTEKLSLFVELMSEPLRQGINGIVHEAKLFANYWGFDLREISSELPVFLWHGELDNSVPVRMARMVCKSIPNCKGKFFPNEAHLSTAVNHFNEIIETLIS</sequence>
<dbReference type="InterPro" id="IPR029058">
    <property type="entry name" value="AB_hydrolase_fold"/>
</dbReference>
<feature type="domain" description="AB hydrolase-1" evidence="1">
    <location>
        <begin position="53"/>
        <end position="284"/>
    </location>
</feature>
<reference evidence="2" key="1">
    <citation type="journal article" date="2015" name="Nature">
        <title>Complex archaea that bridge the gap between prokaryotes and eukaryotes.</title>
        <authorList>
            <person name="Spang A."/>
            <person name="Saw J.H."/>
            <person name="Jorgensen S.L."/>
            <person name="Zaremba-Niedzwiedzka K."/>
            <person name="Martijn J."/>
            <person name="Lind A.E."/>
            <person name="van Eijk R."/>
            <person name="Schleper C."/>
            <person name="Guy L."/>
            <person name="Ettema T.J."/>
        </authorList>
    </citation>
    <scope>NUCLEOTIDE SEQUENCE</scope>
</reference>
<dbReference type="InterPro" id="IPR000073">
    <property type="entry name" value="AB_hydrolase_1"/>
</dbReference>
<organism evidence="2">
    <name type="scientific">marine sediment metagenome</name>
    <dbReference type="NCBI Taxonomy" id="412755"/>
    <lineage>
        <taxon>unclassified sequences</taxon>
        <taxon>metagenomes</taxon>
        <taxon>ecological metagenomes</taxon>
    </lineage>
</organism>
<dbReference type="PANTHER" id="PTHR45763:SF46">
    <property type="entry name" value="AB HYDROLASE-1 DOMAIN-CONTAINING PROTEIN"/>
    <property type="match status" value="1"/>
</dbReference>
<comment type="caution">
    <text evidence="2">The sequence shown here is derived from an EMBL/GenBank/DDBJ whole genome shotgun (WGS) entry which is preliminary data.</text>
</comment>